<reference evidence="1 2" key="1">
    <citation type="submission" date="2016-10" db="EMBL/GenBank/DDBJ databases">
        <authorList>
            <person name="de Groot N.N."/>
        </authorList>
    </citation>
    <scope>NUCLEOTIDE SEQUENCE [LARGE SCALE GENOMIC DNA]</scope>
    <source>
        <strain evidence="1 2">L14</strain>
    </source>
</reference>
<sequence length="104" mass="11822">MIHQILMDLNNDGNLYRLMVESDDLCRTLAQLLEYSPDVRYVDSKGELGRKDKGVRVLPDGSVVRRCQFFGSKTGYNMRFATSEYKLNTVKKARSAKEVIANGD</sequence>
<organism evidence="1 2">
    <name type="scientific">Selenomonas ruminantium</name>
    <dbReference type="NCBI Taxonomy" id="971"/>
    <lineage>
        <taxon>Bacteria</taxon>
        <taxon>Bacillati</taxon>
        <taxon>Bacillota</taxon>
        <taxon>Negativicutes</taxon>
        <taxon>Selenomonadales</taxon>
        <taxon>Selenomonadaceae</taxon>
        <taxon>Selenomonas</taxon>
    </lineage>
</organism>
<dbReference type="RefSeq" id="WP_074816741.1">
    <property type="nucleotide sequence ID" value="NZ_FOJX01000011.1"/>
</dbReference>
<dbReference type="Proteomes" id="UP000183843">
    <property type="component" value="Unassembled WGS sequence"/>
</dbReference>
<name>A0A1I0YC83_SELRU</name>
<gene>
    <name evidence="1" type="ORF">SAMN05216587_11163</name>
</gene>
<proteinExistence type="predicted"/>
<dbReference type="AlphaFoldDB" id="A0A1I0YC83"/>
<dbReference type="EMBL" id="FOJX01000011">
    <property type="protein sequence ID" value="SFB10397.1"/>
    <property type="molecule type" value="Genomic_DNA"/>
</dbReference>
<protein>
    <submittedName>
        <fullName evidence="1">Uncharacterized protein</fullName>
    </submittedName>
</protein>
<evidence type="ECO:0000313" key="1">
    <source>
        <dbReference type="EMBL" id="SFB10397.1"/>
    </source>
</evidence>
<evidence type="ECO:0000313" key="2">
    <source>
        <dbReference type="Proteomes" id="UP000183843"/>
    </source>
</evidence>
<accession>A0A1I0YC83</accession>